<protein>
    <recommendedName>
        <fullName evidence="3">proteasome endopeptidase complex</fullName>
        <ecNumber evidence="3">3.4.25.1</ecNumber>
    </recommendedName>
</protein>
<dbReference type="RefSeq" id="XP_001712427.1">
    <property type="nucleotide sequence ID" value="XM_001712375.1"/>
</dbReference>
<evidence type="ECO:0000256" key="7">
    <source>
        <dbReference type="ARBA" id="ARBA00022801"/>
    </source>
</evidence>
<keyword evidence="7" id="KW-0378">Hydrolase</keyword>
<dbReference type="EC" id="3.4.25.1" evidence="3"/>
<dbReference type="AlphaFoldDB" id="A9BKU7"/>
<dbReference type="Proteomes" id="UP000243127">
    <property type="component" value="Nucleomorph 2"/>
</dbReference>
<evidence type="ECO:0000256" key="6">
    <source>
        <dbReference type="ARBA" id="ARBA00022698"/>
    </source>
</evidence>
<feature type="active site" description="Nucleophile" evidence="9">
    <location>
        <position position="10"/>
    </location>
</feature>
<dbReference type="GO" id="GO:0005737">
    <property type="term" value="C:cytoplasm"/>
    <property type="evidence" value="ECO:0007669"/>
    <property type="project" value="TreeGrafter"/>
</dbReference>
<dbReference type="InterPro" id="IPR023333">
    <property type="entry name" value="Proteasome_suB-type"/>
</dbReference>
<dbReference type="InterPro" id="IPR029055">
    <property type="entry name" value="Ntn_hydrolases_N"/>
</dbReference>
<evidence type="ECO:0000256" key="1">
    <source>
        <dbReference type="ARBA" id="ARBA00001198"/>
    </source>
</evidence>
<evidence type="ECO:0000256" key="9">
    <source>
        <dbReference type="PIRSR" id="PIRSR600243-1"/>
    </source>
</evidence>
<keyword evidence="4" id="KW-0963">Cytoplasm</keyword>
<dbReference type="MEROPS" id="T01.010"/>
<name>A9BKU7_HEMAN</name>
<dbReference type="GO" id="GO:0051603">
    <property type="term" value="P:proteolysis involved in protein catabolic process"/>
    <property type="evidence" value="ECO:0007669"/>
    <property type="project" value="InterPro"/>
</dbReference>
<keyword evidence="8" id="KW-0647">Proteasome</keyword>
<dbReference type="InterPro" id="IPR000243">
    <property type="entry name" value="Pept_T1A_subB"/>
</dbReference>
<organism evidence="10 11">
    <name type="scientific">Hemiselmis andersenii</name>
    <name type="common">Cryptophyte alga</name>
    <dbReference type="NCBI Taxonomy" id="464988"/>
    <lineage>
        <taxon>Eukaryota</taxon>
        <taxon>Cryptophyceae</taxon>
        <taxon>Cryptomonadales</taxon>
        <taxon>Hemiselmidaceae</taxon>
        <taxon>Hemiselmis</taxon>
    </lineage>
</organism>
<evidence type="ECO:0000256" key="2">
    <source>
        <dbReference type="ARBA" id="ARBA00004123"/>
    </source>
</evidence>
<evidence type="ECO:0000313" key="11">
    <source>
        <dbReference type="Proteomes" id="UP000243127"/>
    </source>
</evidence>
<accession>A9BKU7</accession>
<comment type="catalytic activity">
    <reaction evidence="1">
        <text>Cleavage of peptide bonds with very broad specificity.</text>
        <dbReference type="EC" id="3.4.25.1"/>
    </reaction>
</comment>
<dbReference type="PANTHER" id="PTHR32194">
    <property type="entry name" value="METALLOPROTEASE TLDD"/>
    <property type="match status" value="1"/>
</dbReference>
<dbReference type="Pfam" id="PF00227">
    <property type="entry name" value="Proteasome"/>
    <property type="match status" value="1"/>
</dbReference>
<keyword evidence="5" id="KW-0645">Protease</keyword>
<evidence type="ECO:0000256" key="3">
    <source>
        <dbReference type="ARBA" id="ARBA00012039"/>
    </source>
</evidence>
<dbReference type="PRINTS" id="PR00141">
    <property type="entry name" value="PROTEASOME"/>
</dbReference>
<dbReference type="Gene3D" id="3.60.20.10">
    <property type="entry name" value="Glutamine Phosphoribosylpyrophosphate, subunit 1, domain 1"/>
    <property type="match status" value="1"/>
</dbReference>
<dbReference type="PANTHER" id="PTHR32194:SF0">
    <property type="entry name" value="ATP-DEPENDENT PROTEASE SUBUNIT HSLV"/>
    <property type="match status" value="1"/>
</dbReference>
<sequence>MVNKENSMGTTVVAIEIQDGILIGADSQTSSGPLVSNKISDKISYLTRSIVCCRSGSAAQTQNTIENLRSLVLNNLFESKFPPKVQNLAQIFREYCYKENTVNAGFICAGWDCFRGGQIYSITQGGYVFNQSIILMGSGSIFIQGFCDANFKLKMNETQSKNFLIKALSLAILRDGNSGSFIRLAKITKKGIERLFFNPIKPFYKIEVQKIPKFILV</sequence>
<comment type="subcellular location">
    <subcellularLocation>
        <location evidence="2">Nucleus</location>
    </subcellularLocation>
</comment>
<dbReference type="EMBL" id="CP000882">
    <property type="protein sequence ID" value="ABW98102.1"/>
    <property type="molecule type" value="Genomic_DNA"/>
</dbReference>
<dbReference type="GO" id="GO:0004298">
    <property type="term" value="F:threonine-type endopeptidase activity"/>
    <property type="evidence" value="ECO:0007669"/>
    <property type="project" value="UniProtKB-KW"/>
</dbReference>
<evidence type="ECO:0000256" key="8">
    <source>
        <dbReference type="ARBA" id="ARBA00022942"/>
    </source>
</evidence>
<gene>
    <name evidence="10" type="ORF">HAN_2g280</name>
</gene>
<reference evidence="10 11" key="1">
    <citation type="journal article" date="2007" name="Proc. Natl. Acad. Sci. U.S.A.">
        <title>Nucleomorph genome of Hemiselmis andersenii reveals complete intron loss and compaction as a driver of protein structure and function.</title>
        <authorList>
            <person name="Lane C.E."/>
            <person name="van den Heuvel K."/>
            <person name="Kozera C."/>
            <person name="Curtis B.A."/>
            <person name="Parsons B.J."/>
            <person name="Bowman S."/>
            <person name="Archibald J.M."/>
        </authorList>
    </citation>
    <scope>NUCLEOTIDE SEQUENCE [LARGE SCALE GENOMIC DNA]</scope>
    <source>
        <strain evidence="10 11">CCMP644</strain>
    </source>
</reference>
<evidence type="ECO:0000256" key="4">
    <source>
        <dbReference type="ARBA" id="ARBA00022490"/>
    </source>
</evidence>
<dbReference type="GeneID" id="5739371"/>
<keyword evidence="6" id="KW-0888">Threonine protease</keyword>
<dbReference type="InterPro" id="IPR001353">
    <property type="entry name" value="Proteasome_sua/b"/>
</dbReference>
<evidence type="ECO:0000256" key="5">
    <source>
        <dbReference type="ARBA" id="ARBA00022670"/>
    </source>
</evidence>
<geneLocation type="nucleomorph" evidence="10"/>
<dbReference type="SUPFAM" id="SSF56235">
    <property type="entry name" value="N-terminal nucleophile aminohydrolases (Ntn hydrolases)"/>
    <property type="match status" value="1"/>
</dbReference>
<keyword evidence="10" id="KW-0542">Nucleomorph</keyword>
<dbReference type="GO" id="GO:0005634">
    <property type="term" value="C:nucleus"/>
    <property type="evidence" value="ECO:0007669"/>
    <property type="project" value="UniProtKB-SubCell"/>
</dbReference>
<proteinExistence type="predicted"/>
<evidence type="ECO:0000313" key="10">
    <source>
        <dbReference type="EMBL" id="ABW98102.1"/>
    </source>
</evidence>
<dbReference type="GO" id="GO:0019774">
    <property type="term" value="C:proteasome core complex, beta-subunit complex"/>
    <property type="evidence" value="ECO:0007669"/>
    <property type="project" value="UniProtKB-ARBA"/>
</dbReference>